<proteinExistence type="predicted"/>
<dbReference type="GO" id="GO:0003700">
    <property type="term" value="F:DNA-binding transcription factor activity"/>
    <property type="evidence" value="ECO:0007669"/>
    <property type="project" value="TreeGrafter"/>
</dbReference>
<dbReference type="OrthoDB" id="5242390at2"/>
<evidence type="ECO:0000256" key="1">
    <source>
        <dbReference type="ARBA" id="ARBA00022491"/>
    </source>
</evidence>
<dbReference type="Gene3D" id="1.10.357.10">
    <property type="entry name" value="Tetracycline Repressor, domain 2"/>
    <property type="match status" value="1"/>
</dbReference>
<evidence type="ECO:0000256" key="3">
    <source>
        <dbReference type="ARBA" id="ARBA00023125"/>
    </source>
</evidence>
<dbReference type="SUPFAM" id="SSF48498">
    <property type="entry name" value="Tetracyclin repressor-like, C-terminal domain"/>
    <property type="match status" value="1"/>
</dbReference>
<keyword evidence="3 5" id="KW-0238">DNA-binding</keyword>
<dbReference type="SUPFAM" id="SSF46689">
    <property type="entry name" value="Homeodomain-like"/>
    <property type="match status" value="1"/>
</dbReference>
<dbReference type="InterPro" id="IPR050109">
    <property type="entry name" value="HTH-type_TetR-like_transc_reg"/>
</dbReference>
<accession>I0H970</accession>
<dbReference type="Pfam" id="PF00440">
    <property type="entry name" value="TetR_N"/>
    <property type="match status" value="1"/>
</dbReference>
<keyword evidence="2" id="KW-0805">Transcription regulation</keyword>
<keyword evidence="1" id="KW-0678">Repressor</keyword>
<dbReference type="Pfam" id="PF13977">
    <property type="entry name" value="TetR_C_6"/>
    <property type="match status" value="1"/>
</dbReference>
<dbReference type="eggNOG" id="COG1309">
    <property type="taxonomic scope" value="Bacteria"/>
</dbReference>
<keyword evidence="4" id="KW-0804">Transcription</keyword>
<feature type="DNA-binding region" description="H-T-H motif" evidence="5">
    <location>
        <begin position="34"/>
        <end position="53"/>
    </location>
</feature>
<dbReference type="InterPro" id="IPR009057">
    <property type="entry name" value="Homeodomain-like_sf"/>
</dbReference>
<dbReference type="PANTHER" id="PTHR30055">
    <property type="entry name" value="HTH-TYPE TRANSCRIPTIONAL REGULATOR RUTR"/>
    <property type="match status" value="1"/>
</dbReference>
<gene>
    <name evidence="7" type="ordered locus">AMIS_43370</name>
</gene>
<dbReference type="STRING" id="512565.AMIS_43370"/>
<organism evidence="7 8">
    <name type="scientific">Actinoplanes missouriensis (strain ATCC 14538 / DSM 43046 / CBS 188.64 / JCM 3121 / NBRC 102363 / NCIMB 12654 / NRRL B-3342 / UNCC 431)</name>
    <dbReference type="NCBI Taxonomy" id="512565"/>
    <lineage>
        <taxon>Bacteria</taxon>
        <taxon>Bacillati</taxon>
        <taxon>Actinomycetota</taxon>
        <taxon>Actinomycetes</taxon>
        <taxon>Micromonosporales</taxon>
        <taxon>Micromonosporaceae</taxon>
        <taxon>Actinoplanes</taxon>
    </lineage>
</organism>
<dbReference type="KEGG" id="ams:AMIS_43370"/>
<dbReference type="PATRIC" id="fig|512565.3.peg.4322"/>
<evidence type="ECO:0000313" key="7">
    <source>
        <dbReference type="EMBL" id="BAL89557.1"/>
    </source>
</evidence>
<dbReference type="InterPro" id="IPR001647">
    <property type="entry name" value="HTH_TetR"/>
</dbReference>
<dbReference type="EMBL" id="AP012319">
    <property type="protein sequence ID" value="BAL89557.1"/>
    <property type="molecule type" value="Genomic_DNA"/>
</dbReference>
<reference evidence="7 8" key="1">
    <citation type="submission" date="2012-02" db="EMBL/GenBank/DDBJ databases">
        <title>Complete genome sequence of Actinoplanes missouriensis 431 (= NBRC 102363).</title>
        <authorList>
            <person name="Ohnishi Y."/>
            <person name="Ishikawa J."/>
            <person name="Sekine M."/>
            <person name="Hosoyama A."/>
            <person name="Harada T."/>
            <person name="Narita H."/>
            <person name="Hata T."/>
            <person name="Konno Y."/>
            <person name="Tutikane K."/>
            <person name="Fujita N."/>
            <person name="Horinouchi S."/>
            <person name="Hayakawa M."/>
        </authorList>
    </citation>
    <scope>NUCLEOTIDE SEQUENCE [LARGE SCALE GENOMIC DNA]</scope>
    <source>
        <strain evidence="8">ATCC 14538 / DSM 43046 / CBS 188.64 / JCM 3121 / NBRC 102363 / NCIMB 12654 / NRRL B-3342 / UNCC 431</strain>
    </source>
</reference>
<evidence type="ECO:0000256" key="5">
    <source>
        <dbReference type="PROSITE-ProRule" id="PRU00335"/>
    </source>
</evidence>
<dbReference type="InterPro" id="IPR039538">
    <property type="entry name" value="BetI_C"/>
</dbReference>
<dbReference type="Proteomes" id="UP000007882">
    <property type="component" value="Chromosome"/>
</dbReference>
<sequence>MMPRVTEQHRATRRAEIINAAARLFATNGFHATAMADIISDAGLSAGAVYRYFRSKEELIAAVAEEALTAADETFRDLLADGAAPAPEHALAIIITTIDTRIGRHPGTGLDLTRIGVQVWAEALRSPDVALRVNQVYRRLRGNFAEIARRRPGLAGADPEQVGAAMLALVQGYVLQRLLMTGTDTTGYLAGVTALLATEDGRRE</sequence>
<dbReference type="AlphaFoldDB" id="I0H970"/>
<dbReference type="PROSITE" id="PS50977">
    <property type="entry name" value="HTH_TETR_2"/>
    <property type="match status" value="1"/>
</dbReference>
<dbReference type="GO" id="GO:0000976">
    <property type="term" value="F:transcription cis-regulatory region binding"/>
    <property type="evidence" value="ECO:0007669"/>
    <property type="project" value="TreeGrafter"/>
</dbReference>
<feature type="domain" description="HTH tetR-type" evidence="6">
    <location>
        <begin position="11"/>
        <end position="71"/>
    </location>
</feature>
<evidence type="ECO:0000313" key="8">
    <source>
        <dbReference type="Proteomes" id="UP000007882"/>
    </source>
</evidence>
<dbReference type="PRINTS" id="PR00455">
    <property type="entry name" value="HTHTETR"/>
</dbReference>
<evidence type="ECO:0000259" key="6">
    <source>
        <dbReference type="PROSITE" id="PS50977"/>
    </source>
</evidence>
<keyword evidence="8" id="KW-1185">Reference proteome</keyword>
<dbReference type="InterPro" id="IPR036271">
    <property type="entry name" value="Tet_transcr_reg_TetR-rel_C_sf"/>
</dbReference>
<evidence type="ECO:0000256" key="4">
    <source>
        <dbReference type="ARBA" id="ARBA00023163"/>
    </source>
</evidence>
<evidence type="ECO:0000256" key="2">
    <source>
        <dbReference type="ARBA" id="ARBA00023015"/>
    </source>
</evidence>
<name>I0H970_ACTM4</name>
<dbReference type="PANTHER" id="PTHR30055:SF234">
    <property type="entry name" value="HTH-TYPE TRANSCRIPTIONAL REGULATOR BETI"/>
    <property type="match status" value="1"/>
</dbReference>
<protein>
    <submittedName>
        <fullName evidence="7">Putative TetR-family transcriptional regulator</fullName>
    </submittedName>
</protein>
<dbReference type="HOGENOM" id="CLU_069356_15_12_11"/>